<evidence type="ECO:0008006" key="3">
    <source>
        <dbReference type="Google" id="ProtNLM"/>
    </source>
</evidence>
<organism evidence="1 2">
    <name type="scientific">Caldovatus sediminis</name>
    <dbReference type="NCBI Taxonomy" id="2041189"/>
    <lineage>
        <taxon>Bacteria</taxon>
        <taxon>Pseudomonadati</taxon>
        <taxon>Pseudomonadota</taxon>
        <taxon>Alphaproteobacteria</taxon>
        <taxon>Acetobacterales</taxon>
        <taxon>Roseomonadaceae</taxon>
        <taxon>Caldovatus</taxon>
    </lineage>
</organism>
<reference evidence="1 2" key="1">
    <citation type="journal article" date="2014" name="Int. J. Syst. Evol. Microbiol.">
        <title>Complete genome sequence of Corynebacterium casei LMG S-19264T (=DSM 44701T), isolated from a smear-ripened cheese.</title>
        <authorList>
            <consortium name="US DOE Joint Genome Institute (JGI-PGF)"/>
            <person name="Walter F."/>
            <person name="Albersmeier A."/>
            <person name="Kalinowski J."/>
            <person name="Ruckert C."/>
        </authorList>
    </citation>
    <scope>NUCLEOTIDE SEQUENCE [LARGE SCALE GENOMIC DNA]</scope>
    <source>
        <strain evidence="1 2">CGMCC 1.16330</strain>
    </source>
</reference>
<evidence type="ECO:0000313" key="1">
    <source>
        <dbReference type="EMBL" id="GGG50683.1"/>
    </source>
</evidence>
<name>A0A8J2ZEU9_9PROT</name>
<protein>
    <recommendedName>
        <fullName evidence="3">Phosphoribosyltransferase</fullName>
    </recommendedName>
</protein>
<dbReference type="InterPro" id="IPR029057">
    <property type="entry name" value="PRTase-like"/>
</dbReference>
<dbReference type="Proteomes" id="UP000597507">
    <property type="component" value="Unassembled WGS sequence"/>
</dbReference>
<dbReference type="EMBL" id="BMKS01000022">
    <property type="protein sequence ID" value="GGG50683.1"/>
    <property type="molecule type" value="Genomic_DNA"/>
</dbReference>
<dbReference type="AlphaFoldDB" id="A0A8J2ZEU9"/>
<sequence>MTDFDQAIPPPITQQRVVALLADNHPRRICFRTTHAHEPKRSQPPYAGTLNVPFCETIGRIFESDLGLRLFQNPNRPGYWRSIQTEEEYARIETWVKQQGTRVFLRDCLDMSLALGINLEKGPDGQPAGHTPLGALEARAKAGPDEEAISQLQAAFIATIRAVPGYREARLIAAVPPRPGKAHDLPSLLAGRIAAALGIEDLTPRFRFAAPKGTVKAARLEEKWAAWEQSGLGFDPPLSERLAVILIDDKYQSGISIQFVASVLRAAGAGEIYGLCAVKTWRDTDNA</sequence>
<gene>
    <name evidence="1" type="ORF">GCM10010964_42410</name>
</gene>
<accession>A0A8J2ZEU9</accession>
<evidence type="ECO:0000313" key="2">
    <source>
        <dbReference type="Proteomes" id="UP000597507"/>
    </source>
</evidence>
<dbReference type="SUPFAM" id="SSF53271">
    <property type="entry name" value="PRTase-like"/>
    <property type="match status" value="1"/>
</dbReference>
<keyword evidence="2" id="KW-1185">Reference proteome</keyword>
<proteinExistence type="predicted"/>
<dbReference type="RefSeq" id="WP_188903929.1">
    <property type="nucleotide sequence ID" value="NZ_BMKS01000022.1"/>
</dbReference>
<comment type="caution">
    <text evidence="1">The sequence shown here is derived from an EMBL/GenBank/DDBJ whole genome shotgun (WGS) entry which is preliminary data.</text>
</comment>